<organism evidence="1 2">
    <name type="scientific">Pontibacter aydingkolensis</name>
    <dbReference type="NCBI Taxonomy" id="1911536"/>
    <lineage>
        <taxon>Bacteria</taxon>
        <taxon>Pseudomonadati</taxon>
        <taxon>Bacteroidota</taxon>
        <taxon>Cytophagia</taxon>
        <taxon>Cytophagales</taxon>
        <taxon>Hymenobacteraceae</taxon>
        <taxon>Pontibacter</taxon>
    </lineage>
</organism>
<evidence type="ECO:0008006" key="3">
    <source>
        <dbReference type="Google" id="ProtNLM"/>
    </source>
</evidence>
<keyword evidence="2" id="KW-1185">Reference proteome</keyword>
<dbReference type="Proteomes" id="UP000813018">
    <property type="component" value="Unassembled WGS sequence"/>
</dbReference>
<name>A0ABS7CXD9_9BACT</name>
<dbReference type="RefSeq" id="WP_219878349.1">
    <property type="nucleotide sequence ID" value="NZ_JAHYXK010000015.1"/>
</dbReference>
<accession>A0ABS7CXD9</accession>
<evidence type="ECO:0000313" key="2">
    <source>
        <dbReference type="Proteomes" id="UP000813018"/>
    </source>
</evidence>
<gene>
    <name evidence="1" type="ORF">K0O23_15470</name>
</gene>
<comment type="caution">
    <text evidence="1">The sequence shown here is derived from an EMBL/GenBank/DDBJ whole genome shotgun (WGS) entry which is preliminary data.</text>
</comment>
<sequence>MIKKSLCVLAVVGLFSCEQQGNNPETEEAKTEQVAIESGLETKVSDKEASWLNPQYLTADFNGDGHSDTAFAVIINNKKGIRIKHGNTNDEFIIGAGNNFGNGGDDFYWVKNWNLVIDSITYEVTFMEEGDIEGSRDVKLDNPAFYIGTEEESGATVAWKEGKYVWIHQAD</sequence>
<protein>
    <recommendedName>
        <fullName evidence="3">FG-GAP repeat-containing protein</fullName>
    </recommendedName>
</protein>
<reference evidence="1 2" key="1">
    <citation type="journal article" date="2016" name="Int. J. Syst. Evol. Microbiol.">
        <title>Pontibacter aydingkolensis sp. nov., isolated from soil of a salt lake.</title>
        <authorList>
            <person name="Osman G."/>
            <person name="Zhang T."/>
            <person name="Lou K."/>
            <person name="Gao Y."/>
            <person name="Chang W."/>
            <person name="Lin Q."/>
            <person name="Yang H.M."/>
            <person name="Huo X.D."/>
            <person name="Wang N."/>
        </authorList>
    </citation>
    <scope>NUCLEOTIDE SEQUENCE [LARGE SCALE GENOMIC DNA]</scope>
    <source>
        <strain evidence="1 2">KACC 19255</strain>
    </source>
</reference>
<proteinExistence type="predicted"/>
<dbReference type="EMBL" id="JAHYXK010000015">
    <property type="protein sequence ID" value="MBW7468475.1"/>
    <property type="molecule type" value="Genomic_DNA"/>
</dbReference>
<evidence type="ECO:0000313" key="1">
    <source>
        <dbReference type="EMBL" id="MBW7468475.1"/>
    </source>
</evidence>
<dbReference type="PROSITE" id="PS51257">
    <property type="entry name" value="PROKAR_LIPOPROTEIN"/>
    <property type="match status" value="1"/>
</dbReference>